<keyword evidence="1" id="KW-0472">Membrane</keyword>
<reference evidence="2" key="2">
    <citation type="journal article" date="2008" name="PLoS Biol.">
        <title>Population genomic analysis of strain variation in Leptospirillum group II bacteria involved in acid mine drainage formation.</title>
        <authorList>
            <person name="Simmons S.L."/>
            <person name="Dibartolo G."/>
            <person name="Denef V.J."/>
            <person name="Goltsman D.S."/>
            <person name="Thelen M.P."/>
            <person name="Banfield J.F."/>
        </authorList>
    </citation>
    <scope>NUCLEOTIDE SEQUENCE [LARGE SCALE GENOMIC DNA]</scope>
</reference>
<accession>B6ALF5</accession>
<organism evidence="2">
    <name type="scientific">Leptospirillum sp. Group II '5-way CG'</name>
    <dbReference type="NCBI Taxonomy" id="419541"/>
    <lineage>
        <taxon>Bacteria</taxon>
        <taxon>Pseudomonadati</taxon>
        <taxon>Nitrospirota</taxon>
        <taxon>Nitrospiria</taxon>
        <taxon>Nitrospirales</taxon>
        <taxon>Nitrospiraceae</taxon>
        <taxon>Leptospirillum</taxon>
    </lineage>
</organism>
<dbReference type="EMBL" id="DS995259">
    <property type="protein sequence ID" value="EDZ40409.1"/>
    <property type="molecule type" value="Genomic_DNA"/>
</dbReference>
<dbReference type="AlphaFoldDB" id="B6ALF5"/>
<feature type="transmembrane region" description="Helical" evidence="1">
    <location>
        <begin position="131"/>
        <end position="152"/>
    </location>
</feature>
<reference evidence="2" key="1">
    <citation type="journal article" date="2004" name="Nature">
        <title>Community structure and metabolism through reconstruction of microbial genomes from the environment.</title>
        <authorList>
            <person name="Tyson G.W."/>
            <person name="Chapman J."/>
            <person name="Hugenholtz P."/>
            <person name="Allen E.E."/>
            <person name="Ram R.J."/>
            <person name="Richardson P.M."/>
            <person name="Solovyev V.V."/>
            <person name="Rubin E.M."/>
            <person name="Rokhsar D.S."/>
            <person name="Banfield J.F."/>
        </authorList>
    </citation>
    <scope>NUCLEOTIDE SEQUENCE [LARGE SCALE GENOMIC DNA]</scope>
</reference>
<protein>
    <submittedName>
        <fullName evidence="2">Mobilization protein, MobE</fullName>
    </submittedName>
</protein>
<keyword evidence="1" id="KW-1133">Transmembrane helix</keyword>
<proteinExistence type="predicted"/>
<sequence>MSVEELYKTLHGEPLPVEVENRLLKMGKALNVQENDALWIIILILDFYQQLYQAFPEQIRKETLEAVGAVRKANQETIHAAGQNIRKAEADARTHLAEAMRESVQTLVGQAIEKTRSDTYHTTLKIEARKWITIGLGIGVCGMLLAGGFGYWQGKEDGYAEILPLKEEIGHLIKCDRPGWKRENKNGVVICYPFPVPDKGTYGWMIEGGR</sequence>
<gene>
    <name evidence="2" type="ORF">CGL2_11346188</name>
</gene>
<evidence type="ECO:0000256" key="1">
    <source>
        <dbReference type="SAM" id="Phobius"/>
    </source>
</evidence>
<name>B6ALF5_9BACT</name>
<evidence type="ECO:0000313" key="2">
    <source>
        <dbReference type="EMBL" id="EDZ40409.1"/>
    </source>
</evidence>
<keyword evidence="1" id="KW-0812">Transmembrane</keyword>